<gene>
    <name evidence="2" type="ORF">BVC80_525g8</name>
</gene>
<feature type="domain" description="F-box/LRR-repeat protein 15/At3g58940/PEG3-like LRR" evidence="1">
    <location>
        <begin position="67"/>
        <end position="189"/>
    </location>
</feature>
<proteinExistence type="predicted"/>
<dbReference type="PANTHER" id="PTHR31900:SF30">
    <property type="entry name" value="SUPERFAMILY PROTEIN, PUTATIVE-RELATED"/>
    <property type="match status" value="1"/>
</dbReference>
<reference evidence="2 3" key="1">
    <citation type="journal article" date="2017" name="Mol. Plant">
        <title>The Genome of Medicinal Plant Macleaya cordata Provides New Insights into Benzylisoquinoline Alkaloids Metabolism.</title>
        <authorList>
            <person name="Liu X."/>
            <person name="Liu Y."/>
            <person name="Huang P."/>
            <person name="Ma Y."/>
            <person name="Qing Z."/>
            <person name="Tang Q."/>
            <person name="Cao H."/>
            <person name="Cheng P."/>
            <person name="Zheng Y."/>
            <person name="Yuan Z."/>
            <person name="Zhou Y."/>
            <person name="Liu J."/>
            <person name="Tang Z."/>
            <person name="Zhuo Y."/>
            <person name="Zhang Y."/>
            <person name="Yu L."/>
            <person name="Huang J."/>
            <person name="Yang P."/>
            <person name="Peng Q."/>
            <person name="Zhang J."/>
            <person name="Jiang W."/>
            <person name="Zhang Z."/>
            <person name="Lin K."/>
            <person name="Ro D.K."/>
            <person name="Chen X."/>
            <person name="Xiong X."/>
            <person name="Shang Y."/>
            <person name="Huang S."/>
            <person name="Zeng J."/>
        </authorList>
    </citation>
    <scope>NUCLEOTIDE SEQUENCE [LARGE SCALE GENOMIC DNA]</scope>
    <source>
        <strain evidence="3">cv. BLH2017</strain>
        <tissue evidence="2">Root</tissue>
    </source>
</reference>
<accession>A0A200R902</accession>
<dbReference type="Proteomes" id="UP000195402">
    <property type="component" value="Unassembled WGS sequence"/>
</dbReference>
<dbReference type="OrthoDB" id="1001574at2759"/>
<keyword evidence="3" id="KW-1185">Reference proteome</keyword>
<dbReference type="Gene3D" id="3.80.10.10">
    <property type="entry name" value="Ribonuclease Inhibitor"/>
    <property type="match status" value="1"/>
</dbReference>
<evidence type="ECO:0000259" key="1">
    <source>
        <dbReference type="Pfam" id="PF24758"/>
    </source>
</evidence>
<dbReference type="SUPFAM" id="SSF52047">
    <property type="entry name" value="RNI-like"/>
    <property type="match status" value="1"/>
</dbReference>
<sequence length="466" mass="53558">MSSADEDILIRILSYLPTTFAVESSLKDRPSEAEEFMNLMDRMLEHRQKILKKLYLRCNEHLDHTRVERWISTLMQDNHKIEDVILKTVIRAKPISLPDSLFKFRSLTRLDLHVRSYIDLSEPIDLPNLQICWLARIVFTCKVENSCPTLFACCLALKELTLTCCHWEKMRTVWINAAELKCLVIDGEKRSEYASFQHIYDKVDDVALHFPSRGDIADGIEDEMEDVDMGCGLDRCVLRISAAKLVKFRYIEEAADDYVLDVCKSLDDVDIGCLSHGVPNEEKMANGAWKLLEWAKTVKRLVVSDKTLEALSCLEDLQLEMFFELTHLEVNTFYNGKVGKPLSELLQKAPNLKSVVFAEAIFQHRDGDYPPWTTTTVPECVSKALRSVEFNHFSMDKFAQYVVELFLKDANSLERMTIRYTPSSLPSSAELDGAGLLDKFKRKLASQRGSKPCRIDFKEEIQNYSR</sequence>
<evidence type="ECO:0000313" key="3">
    <source>
        <dbReference type="Proteomes" id="UP000195402"/>
    </source>
</evidence>
<dbReference type="InterPro" id="IPR032675">
    <property type="entry name" value="LRR_dom_sf"/>
</dbReference>
<evidence type="ECO:0000313" key="2">
    <source>
        <dbReference type="EMBL" id="OVA19202.1"/>
    </source>
</evidence>
<dbReference type="AlphaFoldDB" id="A0A200R902"/>
<protein>
    <recommendedName>
        <fullName evidence="1">F-box/LRR-repeat protein 15/At3g58940/PEG3-like LRR domain-containing protein</fullName>
    </recommendedName>
</protein>
<dbReference type="InterPro" id="IPR050232">
    <property type="entry name" value="FBL13/AtMIF1-like"/>
</dbReference>
<organism evidence="2 3">
    <name type="scientific">Macleaya cordata</name>
    <name type="common">Five-seeded plume-poppy</name>
    <name type="synonym">Bocconia cordata</name>
    <dbReference type="NCBI Taxonomy" id="56857"/>
    <lineage>
        <taxon>Eukaryota</taxon>
        <taxon>Viridiplantae</taxon>
        <taxon>Streptophyta</taxon>
        <taxon>Embryophyta</taxon>
        <taxon>Tracheophyta</taxon>
        <taxon>Spermatophyta</taxon>
        <taxon>Magnoliopsida</taxon>
        <taxon>Ranunculales</taxon>
        <taxon>Papaveraceae</taxon>
        <taxon>Papaveroideae</taxon>
        <taxon>Macleaya</taxon>
    </lineage>
</organism>
<dbReference type="Pfam" id="PF24758">
    <property type="entry name" value="LRR_At5g56370"/>
    <property type="match status" value="1"/>
</dbReference>
<dbReference type="InParanoid" id="A0A200R902"/>
<dbReference type="InterPro" id="IPR055411">
    <property type="entry name" value="LRR_FXL15/At3g58940/PEG3-like"/>
</dbReference>
<dbReference type="EMBL" id="MVGT01000217">
    <property type="protein sequence ID" value="OVA19202.1"/>
    <property type="molecule type" value="Genomic_DNA"/>
</dbReference>
<dbReference type="PANTHER" id="PTHR31900">
    <property type="entry name" value="F-BOX/RNI SUPERFAMILY PROTEIN-RELATED"/>
    <property type="match status" value="1"/>
</dbReference>
<comment type="caution">
    <text evidence="2">The sequence shown here is derived from an EMBL/GenBank/DDBJ whole genome shotgun (WGS) entry which is preliminary data.</text>
</comment>
<name>A0A200R902_MACCD</name>